<dbReference type="Pfam" id="PF00535">
    <property type="entry name" value="Glycos_transf_2"/>
    <property type="match status" value="1"/>
</dbReference>
<dbReference type="EMBL" id="SNWP01000011">
    <property type="protein sequence ID" value="TDO26402.1"/>
    <property type="molecule type" value="Genomic_DNA"/>
</dbReference>
<dbReference type="GO" id="GO:0016757">
    <property type="term" value="F:glycosyltransferase activity"/>
    <property type="evidence" value="ECO:0007669"/>
    <property type="project" value="UniProtKB-KW"/>
</dbReference>
<keyword evidence="6" id="KW-1185">Reference proteome</keyword>
<sequence length="297" mass="34099">MAVNIEKHKGNTHPEAVFSIMIPSWNNLAYLQLCINSIRKHSAFQHEIIVHINEGKDGSLDWVKAQPDISYSYSSENVGVCYALNSCRTLAQTDYLLYINDDMYVCPDWDTPLLKEIQAIGHKYFFLSSTAIEIKAQSSCSIEKNFGTSIDSFQEEKLLQQFSAIPFQDWQGATWPPNVVHKDIWDLAGGYSIEFSPGMYSDPDFSMKLWQLGVRLFKGIEKSRVYHFGSISVKRVKRNKGYYTFIAKWGITSGTLSKYYLRRGEKFDGPLVQKQIPATVQLKNLFKRCWNALVQHH</sequence>
<evidence type="ECO:0000256" key="2">
    <source>
        <dbReference type="ARBA" id="ARBA00022676"/>
    </source>
</evidence>
<dbReference type="SUPFAM" id="SSF53448">
    <property type="entry name" value="Nucleotide-diphospho-sugar transferases"/>
    <property type="match status" value="1"/>
</dbReference>
<dbReference type="OrthoDB" id="8936324at2"/>
<protein>
    <submittedName>
        <fullName evidence="5">GT2 family glycosyltransferase</fullName>
    </submittedName>
</protein>
<evidence type="ECO:0000259" key="4">
    <source>
        <dbReference type="Pfam" id="PF00535"/>
    </source>
</evidence>
<comment type="similarity">
    <text evidence="1">Belongs to the glycosyltransferase 2 family.</text>
</comment>
<evidence type="ECO:0000256" key="1">
    <source>
        <dbReference type="ARBA" id="ARBA00006739"/>
    </source>
</evidence>
<dbReference type="Proteomes" id="UP000295741">
    <property type="component" value="Unassembled WGS sequence"/>
</dbReference>
<dbReference type="InterPro" id="IPR029044">
    <property type="entry name" value="Nucleotide-diphossugar_trans"/>
</dbReference>
<dbReference type="InterPro" id="IPR001173">
    <property type="entry name" value="Glyco_trans_2-like"/>
</dbReference>
<evidence type="ECO:0000256" key="3">
    <source>
        <dbReference type="ARBA" id="ARBA00022679"/>
    </source>
</evidence>
<dbReference type="PANTHER" id="PTHR43179:SF12">
    <property type="entry name" value="GALACTOFURANOSYLTRANSFERASE GLFT2"/>
    <property type="match status" value="1"/>
</dbReference>
<proteinExistence type="inferred from homology"/>
<accession>A0A4R6IUX5</accession>
<comment type="caution">
    <text evidence="5">The sequence shown here is derived from an EMBL/GenBank/DDBJ whole genome shotgun (WGS) entry which is preliminary data.</text>
</comment>
<name>A0A4R6IUX5_9BACT</name>
<dbReference type="RefSeq" id="WP_133474253.1">
    <property type="nucleotide sequence ID" value="NZ_SNWP01000011.1"/>
</dbReference>
<evidence type="ECO:0000313" key="6">
    <source>
        <dbReference type="Proteomes" id="UP000295741"/>
    </source>
</evidence>
<dbReference type="PANTHER" id="PTHR43179">
    <property type="entry name" value="RHAMNOSYLTRANSFERASE WBBL"/>
    <property type="match status" value="1"/>
</dbReference>
<organism evidence="5 6">
    <name type="scientific">Sediminibacterium goheungense</name>
    <dbReference type="NCBI Taxonomy" id="1086393"/>
    <lineage>
        <taxon>Bacteria</taxon>
        <taxon>Pseudomonadati</taxon>
        <taxon>Bacteroidota</taxon>
        <taxon>Chitinophagia</taxon>
        <taxon>Chitinophagales</taxon>
        <taxon>Chitinophagaceae</taxon>
        <taxon>Sediminibacterium</taxon>
    </lineage>
</organism>
<dbReference type="Gene3D" id="3.90.550.10">
    <property type="entry name" value="Spore Coat Polysaccharide Biosynthesis Protein SpsA, Chain A"/>
    <property type="match status" value="1"/>
</dbReference>
<reference evidence="5 6" key="1">
    <citation type="submission" date="2019-03" db="EMBL/GenBank/DDBJ databases">
        <title>Genomic Encyclopedia of Archaeal and Bacterial Type Strains, Phase II (KMG-II): from individual species to whole genera.</title>
        <authorList>
            <person name="Goeker M."/>
        </authorList>
    </citation>
    <scope>NUCLEOTIDE SEQUENCE [LARGE SCALE GENOMIC DNA]</scope>
    <source>
        <strain evidence="5 6">DSM 28323</strain>
    </source>
</reference>
<gene>
    <name evidence="5" type="ORF">BC659_1708</name>
</gene>
<dbReference type="AlphaFoldDB" id="A0A4R6IUX5"/>
<keyword evidence="3 5" id="KW-0808">Transferase</keyword>
<keyword evidence="2" id="KW-0328">Glycosyltransferase</keyword>
<evidence type="ECO:0000313" key="5">
    <source>
        <dbReference type="EMBL" id="TDO26402.1"/>
    </source>
</evidence>
<feature type="domain" description="Glycosyltransferase 2-like" evidence="4">
    <location>
        <begin position="19"/>
        <end position="132"/>
    </location>
</feature>